<evidence type="ECO:0000259" key="14">
    <source>
        <dbReference type="PROSITE" id="PS51547"/>
    </source>
</evidence>
<keyword evidence="5" id="KW-0067">ATP-binding</keyword>
<dbReference type="PROSITE" id="PS00916">
    <property type="entry name" value="PI3_4_KINASE_2"/>
    <property type="match status" value="1"/>
</dbReference>
<dbReference type="InterPro" id="IPR015433">
    <property type="entry name" value="PI3/4_kinase"/>
</dbReference>
<protein>
    <recommendedName>
        <fullName evidence="1">phosphatidylinositol-4-phosphate 3-kinase</fullName>
        <ecNumber evidence="1">2.7.1.154</ecNumber>
    </recommendedName>
</protein>
<evidence type="ECO:0000259" key="13">
    <source>
        <dbReference type="PROSITE" id="PS51546"/>
    </source>
</evidence>
<dbReference type="PROSITE" id="PS51547">
    <property type="entry name" value="C2_PI3K"/>
    <property type="match status" value="1"/>
</dbReference>
<dbReference type="Gene3D" id="1.10.1070.11">
    <property type="entry name" value="Phosphatidylinositol 3-/4-kinase, catalytic domain"/>
    <property type="match status" value="1"/>
</dbReference>
<dbReference type="SUPFAM" id="SSF54236">
    <property type="entry name" value="Ubiquitin-like"/>
    <property type="match status" value="1"/>
</dbReference>
<dbReference type="InterPro" id="IPR002420">
    <property type="entry name" value="PI3K-type_C2_dom"/>
</dbReference>
<dbReference type="Gene3D" id="3.30.1010.10">
    <property type="entry name" value="Phosphatidylinositol 3-kinase Catalytic Subunit, Chain A, domain 4"/>
    <property type="match status" value="1"/>
</dbReference>
<feature type="compositionally biased region" description="Polar residues" evidence="9">
    <location>
        <begin position="134"/>
        <end position="149"/>
    </location>
</feature>
<feature type="domain" description="PI3K-RBD" evidence="13">
    <location>
        <begin position="267"/>
        <end position="365"/>
    </location>
</feature>
<dbReference type="GO" id="GO:0005524">
    <property type="term" value="F:ATP binding"/>
    <property type="evidence" value="ECO:0007669"/>
    <property type="project" value="UniProtKB-KW"/>
</dbReference>
<feature type="compositionally biased region" description="Low complexity" evidence="9">
    <location>
        <begin position="1070"/>
        <end position="1088"/>
    </location>
</feature>
<dbReference type="Gene3D" id="3.10.20.90">
    <property type="entry name" value="Phosphatidylinositol 3-kinase Catalytic Subunit, Chain A, domain 1"/>
    <property type="match status" value="1"/>
</dbReference>
<feature type="compositionally biased region" description="Polar residues" evidence="9">
    <location>
        <begin position="111"/>
        <end position="125"/>
    </location>
</feature>
<comment type="catalytic activity">
    <reaction evidence="7">
        <text>a 1,2-diacyl-sn-glycero-3-phospho-(1D-myo-inositol 4-phosphate) + ATP = a 1,2-diacyl-sn-glycero-3-phospho-(1D-myo-inositol-3,4-bisphosphate) + ADP + H(+)</text>
        <dbReference type="Rhea" id="RHEA:18373"/>
        <dbReference type="ChEBI" id="CHEBI:15378"/>
        <dbReference type="ChEBI" id="CHEBI:30616"/>
        <dbReference type="ChEBI" id="CHEBI:57658"/>
        <dbReference type="ChEBI" id="CHEBI:58178"/>
        <dbReference type="ChEBI" id="CHEBI:456216"/>
        <dbReference type="EC" id="2.7.1.154"/>
    </reaction>
    <physiologicalReaction direction="left-to-right" evidence="7">
        <dbReference type="Rhea" id="RHEA:18374"/>
    </physiologicalReaction>
</comment>
<feature type="domain" description="PI3K/PI4K catalytic" evidence="11">
    <location>
        <begin position="1111"/>
        <end position="1404"/>
    </location>
</feature>
<dbReference type="Pfam" id="PF00454">
    <property type="entry name" value="PI3_PI4_kinase"/>
    <property type="match status" value="1"/>
</dbReference>
<dbReference type="Gene3D" id="2.60.40.150">
    <property type="entry name" value="C2 domain"/>
    <property type="match status" value="2"/>
</dbReference>
<feature type="compositionally biased region" description="Pro residues" evidence="9">
    <location>
        <begin position="1610"/>
        <end position="1619"/>
    </location>
</feature>
<dbReference type="PROSITE" id="PS51546">
    <property type="entry name" value="PI3K_RBD"/>
    <property type="match status" value="1"/>
</dbReference>
<feature type="region of interest" description="Disordered" evidence="9">
    <location>
        <begin position="1061"/>
        <end position="1088"/>
    </location>
</feature>
<dbReference type="GO" id="GO:0005886">
    <property type="term" value="C:plasma membrane"/>
    <property type="evidence" value="ECO:0007669"/>
    <property type="project" value="TreeGrafter"/>
</dbReference>
<feature type="region of interest" description="Disordered" evidence="9">
    <location>
        <begin position="111"/>
        <end position="149"/>
    </location>
</feature>
<evidence type="ECO:0000259" key="10">
    <source>
        <dbReference type="PROSITE" id="PS50004"/>
    </source>
</evidence>
<dbReference type="Gene3D" id="1.25.40.70">
    <property type="entry name" value="Phosphatidylinositol 3-kinase, accessory domain (PIK)"/>
    <property type="match status" value="1"/>
</dbReference>
<proteinExistence type="inferred from homology"/>
<organism evidence="15">
    <name type="scientific">Mesocestoides corti</name>
    <name type="common">Flatworm</name>
    <dbReference type="NCBI Taxonomy" id="53468"/>
    <lineage>
        <taxon>Eukaryota</taxon>
        <taxon>Metazoa</taxon>
        <taxon>Spiralia</taxon>
        <taxon>Lophotrochozoa</taxon>
        <taxon>Platyhelminthes</taxon>
        <taxon>Cestoda</taxon>
        <taxon>Eucestoda</taxon>
        <taxon>Cyclophyllidea</taxon>
        <taxon>Mesocestoididae</taxon>
        <taxon>Mesocestoides</taxon>
    </lineage>
</organism>
<evidence type="ECO:0000256" key="6">
    <source>
        <dbReference type="ARBA" id="ARBA00023985"/>
    </source>
</evidence>
<evidence type="ECO:0000256" key="4">
    <source>
        <dbReference type="ARBA" id="ARBA00022777"/>
    </source>
</evidence>
<dbReference type="Pfam" id="PF00168">
    <property type="entry name" value="C2"/>
    <property type="match status" value="1"/>
</dbReference>
<dbReference type="InterPro" id="IPR018936">
    <property type="entry name" value="PI3/4_kinase_CS"/>
</dbReference>
<dbReference type="InterPro" id="IPR029071">
    <property type="entry name" value="Ubiquitin-like_domsf"/>
</dbReference>
<accession>A0A5K3FB87</accession>
<evidence type="ECO:0000256" key="8">
    <source>
        <dbReference type="PROSITE-ProRule" id="PRU00880"/>
    </source>
</evidence>
<dbReference type="InterPro" id="IPR016024">
    <property type="entry name" value="ARM-type_fold"/>
</dbReference>
<dbReference type="InterPro" id="IPR000008">
    <property type="entry name" value="C2_dom"/>
</dbReference>
<evidence type="ECO:0000256" key="9">
    <source>
        <dbReference type="SAM" id="MobiDB-lite"/>
    </source>
</evidence>
<dbReference type="GO" id="GO:0016303">
    <property type="term" value="F:1-phosphatidylinositol-3-kinase activity"/>
    <property type="evidence" value="ECO:0007669"/>
    <property type="project" value="UniProtKB-EC"/>
</dbReference>
<dbReference type="SMART" id="SM00144">
    <property type="entry name" value="PI3K_rbd"/>
    <property type="match status" value="1"/>
</dbReference>
<evidence type="ECO:0000256" key="7">
    <source>
        <dbReference type="ARBA" id="ARBA00029297"/>
    </source>
</evidence>
<dbReference type="GO" id="GO:0005737">
    <property type="term" value="C:cytoplasm"/>
    <property type="evidence" value="ECO:0007669"/>
    <property type="project" value="TreeGrafter"/>
</dbReference>
<dbReference type="GO" id="GO:0005942">
    <property type="term" value="C:phosphatidylinositol 3-kinase complex"/>
    <property type="evidence" value="ECO:0007669"/>
    <property type="project" value="TreeGrafter"/>
</dbReference>
<reference evidence="15" key="1">
    <citation type="submission" date="2019-11" db="UniProtKB">
        <authorList>
            <consortium name="WormBaseParasite"/>
        </authorList>
    </citation>
    <scope>IDENTIFICATION</scope>
</reference>
<feature type="region of interest" description="Disordered" evidence="9">
    <location>
        <begin position="1571"/>
        <end position="1621"/>
    </location>
</feature>
<feature type="domain" description="C2 PI3K-type" evidence="14">
    <location>
        <begin position="569"/>
        <end position="760"/>
    </location>
</feature>
<dbReference type="SUPFAM" id="SSF56112">
    <property type="entry name" value="Protein kinase-like (PK-like)"/>
    <property type="match status" value="1"/>
</dbReference>
<evidence type="ECO:0000256" key="2">
    <source>
        <dbReference type="ARBA" id="ARBA00022679"/>
    </source>
</evidence>
<keyword evidence="2" id="KW-0808">Transferase</keyword>
<dbReference type="GO" id="GO:0035005">
    <property type="term" value="F:1-phosphatidylinositol-4-phosphate 3-kinase activity"/>
    <property type="evidence" value="ECO:0007669"/>
    <property type="project" value="UniProtKB-EC"/>
</dbReference>
<dbReference type="SUPFAM" id="SSF48371">
    <property type="entry name" value="ARM repeat"/>
    <property type="match status" value="1"/>
</dbReference>
<dbReference type="GO" id="GO:0016477">
    <property type="term" value="P:cell migration"/>
    <property type="evidence" value="ECO:0007669"/>
    <property type="project" value="TreeGrafter"/>
</dbReference>
<dbReference type="GO" id="GO:0043491">
    <property type="term" value="P:phosphatidylinositol 3-kinase/protein kinase B signal transduction"/>
    <property type="evidence" value="ECO:0007669"/>
    <property type="project" value="TreeGrafter"/>
</dbReference>
<dbReference type="Pfam" id="PF00613">
    <property type="entry name" value="PI3Ka"/>
    <property type="match status" value="1"/>
</dbReference>
<evidence type="ECO:0000256" key="5">
    <source>
        <dbReference type="ARBA" id="ARBA00022840"/>
    </source>
</evidence>
<feature type="domain" description="C2" evidence="10">
    <location>
        <begin position="1612"/>
        <end position="1742"/>
    </location>
</feature>
<comment type="catalytic activity">
    <reaction evidence="6">
        <text>a 1,2-diacyl-sn-glycero-3-phospho-(1D-myo-inositol) + ATP = a 1,2-diacyl-sn-glycero-3-phospho-(1D-myo-inositol-3-phosphate) + ADP + H(+)</text>
        <dbReference type="Rhea" id="RHEA:12709"/>
        <dbReference type="ChEBI" id="CHEBI:15378"/>
        <dbReference type="ChEBI" id="CHEBI:30616"/>
        <dbReference type="ChEBI" id="CHEBI:57880"/>
        <dbReference type="ChEBI" id="CHEBI:58088"/>
        <dbReference type="ChEBI" id="CHEBI:456216"/>
        <dbReference type="EC" id="2.7.1.137"/>
    </reaction>
    <physiologicalReaction direction="left-to-right" evidence="6">
        <dbReference type="Rhea" id="RHEA:12710"/>
    </physiologicalReaction>
</comment>
<dbReference type="InterPro" id="IPR035892">
    <property type="entry name" value="C2_domain_sf"/>
</dbReference>
<feature type="domain" description="PIK helical" evidence="12">
    <location>
        <begin position="806"/>
        <end position="1006"/>
    </location>
</feature>
<feature type="compositionally biased region" description="Polar residues" evidence="9">
    <location>
        <begin position="1582"/>
        <end position="1606"/>
    </location>
</feature>
<dbReference type="SMART" id="SM00146">
    <property type="entry name" value="PI3Kc"/>
    <property type="match status" value="1"/>
</dbReference>
<dbReference type="InterPro" id="IPR011009">
    <property type="entry name" value="Kinase-like_dom_sf"/>
</dbReference>
<dbReference type="PROSITE" id="PS51545">
    <property type="entry name" value="PIK_HELICAL"/>
    <property type="match status" value="1"/>
</dbReference>
<name>A0A5K3FB87_MESCO</name>
<evidence type="ECO:0000259" key="11">
    <source>
        <dbReference type="PROSITE" id="PS50290"/>
    </source>
</evidence>
<dbReference type="PANTHER" id="PTHR10048">
    <property type="entry name" value="PHOSPHATIDYLINOSITOL KINASE"/>
    <property type="match status" value="1"/>
</dbReference>
<dbReference type="PROSITE" id="PS50004">
    <property type="entry name" value="C2"/>
    <property type="match status" value="1"/>
</dbReference>
<dbReference type="SUPFAM" id="SSF49562">
    <property type="entry name" value="C2 domain (Calcium/lipid-binding domain, CaLB)"/>
    <property type="match status" value="2"/>
</dbReference>
<dbReference type="GO" id="GO:0048015">
    <property type="term" value="P:phosphatidylinositol-mediated signaling"/>
    <property type="evidence" value="ECO:0007669"/>
    <property type="project" value="TreeGrafter"/>
</dbReference>
<dbReference type="InterPro" id="IPR036940">
    <property type="entry name" value="PI3/4_kinase_cat_sf"/>
</dbReference>
<evidence type="ECO:0000259" key="12">
    <source>
        <dbReference type="PROSITE" id="PS51545"/>
    </source>
</evidence>
<dbReference type="InterPro" id="IPR000403">
    <property type="entry name" value="PI3/4_kinase_cat_dom"/>
</dbReference>
<dbReference type="InterPro" id="IPR001263">
    <property type="entry name" value="PI3K_accessory_dom"/>
</dbReference>
<dbReference type="Pfam" id="PF00792">
    <property type="entry name" value="PI3K_C2"/>
    <property type="match status" value="1"/>
</dbReference>
<dbReference type="PANTHER" id="PTHR10048:SF14">
    <property type="entry name" value="LD28067P"/>
    <property type="match status" value="1"/>
</dbReference>
<comment type="similarity">
    <text evidence="8">Belongs to the PI3/PI4-kinase family.</text>
</comment>
<dbReference type="InterPro" id="IPR042236">
    <property type="entry name" value="PI3K_accessory_sf"/>
</dbReference>
<evidence type="ECO:0000313" key="15">
    <source>
        <dbReference type="WBParaSite" id="MCU_006962-RC"/>
    </source>
</evidence>
<keyword evidence="4" id="KW-0418">Kinase</keyword>
<evidence type="ECO:0000256" key="1">
    <source>
        <dbReference type="ARBA" id="ARBA00012013"/>
    </source>
</evidence>
<dbReference type="Pfam" id="PF00794">
    <property type="entry name" value="PI3K_rbd"/>
    <property type="match status" value="1"/>
</dbReference>
<dbReference type="PROSITE" id="PS50290">
    <property type="entry name" value="PI3_4_KINASE_3"/>
    <property type="match status" value="1"/>
</dbReference>
<keyword evidence="3" id="KW-0547">Nucleotide-binding</keyword>
<sequence length="1752" mass="196150">MANLPGDLIKFLDLKNTHTHNDSVDILQEFDPLFCSQNTSASSSEPTCESSFIDYNHHPLVDSEPLSRFSLLGRCSGSRSGGVFDKDLIWDELEEVDLSVNSSNTFKIMESNPSSDCEATDSVSQDLPHPGSCEPQQASPSVDSAENSSESPLLPYITAVDIGLSNFAKAVHNCVPLLPPTEDNFPLSSSPYLNQLPVVGPPVALNGYLIDGLVGSPLSYCLSLDTPETLADDWRLNPGLMPIADRSPQVAFVPLPGVKNLPDVFVKIYIALRVYFYQRYSDSVRHWTHERMQSTCAPSKLVSSLIAECLKRAYRGPEKVPRVSDYCLRIYGRTDILHPNARLCDHEYIQTCCRTGTTARLVLEAFSDQEYFLPTMSDSTTALNLHETYAADTRIVTKDSIELSVERISRHIHELGTQISYLSSPEGLKAASNTCEFLRQTIKNHVLNVCHGVSIGSLAEAMTGVQQCLYNLMLRGKPKGRLVFRRSLSSPKEASLEDEEKLLLDKLAVLEVQVVRQTVAFLKWKQAWYPDLQLSLRRPAPLIGSVMECERLLGCQITPRHEAHRMSKCDLPLIVRIGGVIVPTHAQDPTRPTDPRTLGGCVRIHVALTYAGRPLSKVCTPDSGPSFPRNSKDFLGFACTTPVLRDFHYSRKADLSSDGKINEWIRFVDFTFRRLPRETLLSISLISLKKQTEEPAVLHSGTLLGWVNVPIFDANGRLRQEVVLAGLWPPPPDGLSPEHRSTFTEPNRSPLAYVVELEFPIYESDFFFPKPPVANEFNSPLSSPPKLGSKSLLEASSALLNPVAYLSPSTRRLPDPYNDFKFTTFLGPVGDVDRQQEAVEELWQIRGHLTSSPELFSALLVAAPVCWPQQCRRTPRSPEKATHEHTLWMALLSNLYSLIQLSAPLCPAAALRLLLPDVPDQCIRHWAVCCLSQLSPDGLISYLPSILEAVNYDLHMDWSGLVSLLLHRSATSLRFCNALYWNIEGIVLNQRYHSQHRLILLKTAITWLRGSRLKATWSLQARVVGLIRQTAEAVKSAKTEVKLKTLQEGREVIQGFLDSQFQSNNDEGPSSRPLPTLPTASTTSTQTSKSEHTLDVFRLPYDFGFGSRSLKVDDCTYITSFTCPIRLTFSGIDGETRHSIFKVGDDLQMDLLICQLIQLADRIWLDGGLDLCVPHFKVMPTEPKRGFIEPVSESETLRIINRYYASNPRVKKDCGLLQWLRSNHKTPEEQQKAISNFARSTVAGSVLTFVLGLGDRHNDNIMMRKNGQSFHIDFAKVFGNFQKVLNFNRDRSPFILTPDMLEVVKAAEPSSMTSLDLDSLPKELISIPNFVRQCCQAYNMLRSRAFSIMGLMEMAWQMRLPGLERGQIGHVSGNLRRNISDLEAEAFFRELIQRSIQSYSSQLNNMIHDRFQRTKKQPIAVGNLENKYSSFVVHGVYLNLSAEEALSSSSQDERMARISISEASVVRNGRFLKPVFKFQVIPNGKTASEGFCVTRDSQDLKILAWSLLAAYPNSHRALALLNKLAELDDCTLNCAQPSPPSDALVNDIKTALVDLIRFYPESTELANCWKPNESDLRPEIPQESTLEVNEVTSNPCWSEPLQSPGGSSEPRPPPPPPRAPDYTAVQLTLGLSGSCERLHVNVDHGHNWWLPGENLTANAQIEARVTQNSLRTFSHQRTCTLLSNNPLLDERFTIEIPPQEYKNASLLFSARQLDVFGLKHLIGEAVVPLNSLPIDDRTTQWYELSRRNFEKV</sequence>
<dbReference type="WBParaSite" id="MCU_006962-RC">
    <property type="protein sequence ID" value="MCU_006962-RC"/>
    <property type="gene ID" value="MCU_006962"/>
</dbReference>
<dbReference type="EC" id="2.7.1.154" evidence="1"/>
<evidence type="ECO:0000256" key="3">
    <source>
        <dbReference type="ARBA" id="ARBA00022741"/>
    </source>
</evidence>
<dbReference type="InterPro" id="IPR000341">
    <property type="entry name" value="PI3K_Ras-bd_dom"/>
</dbReference>